<dbReference type="Proteomes" id="UP000319148">
    <property type="component" value="Unassembled WGS sequence"/>
</dbReference>
<evidence type="ECO:0000259" key="6">
    <source>
        <dbReference type="PROSITE" id="PS50931"/>
    </source>
</evidence>
<feature type="region of interest" description="Disordered" evidence="5">
    <location>
        <begin position="308"/>
        <end position="332"/>
    </location>
</feature>
<dbReference type="InterPro" id="IPR036390">
    <property type="entry name" value="WH_DNA-bd_sf"/>
</dbReference>
<dbReference type="InterPro" id="IPR000847">
    <property type="entry name" value="LysR_HTH_N"/>
</dbReference>
<dbReference type="PANTHER" id="PTHR30118:SF6">
    <property type="entry name" value="HTH-TYPE TRANSCRIPTIONAL REGULATOR LEUO"/>
    <property type="match status" value="1"/>
</dbReference>
<dbReference type="InterPro" id="IPR005119">
    <property type="entry name" value="LysR_subst-bd"/>
</dbReference>
<dbReference type="OrthoDB" id="9774011at2"/>
<evidence type="ECO:0000256" key="1">
    <source>
        <dbReference type="ARBA" id="ARBA00009437"/>
    </source>
</evidence>
<comment type="caution">
    <text evidence="7">The sequence shown here is derived from an EMBL/GenBank/DDBJ whole genome shotgun (WGS) entry which is preliminary data.</text>
</comment>
<evidence type="ECO:0000256" key="3">
    <source>
        <dbReference type="ARBA" id="ARBA00023125"/>
    </source>
</evidence>
<feature type="domain" description="HTH lysR-type" evidence="6">
    <location>
        <begin position="6"/>
        <end position="63"/>
    </location>
</feature>
<comment type="similarity">
    <text evidence="1">Belongs to the LysR transcriptional regulatory family.</text>
</comment>
<gene>
    <name evidence="7" type="ORF">FIV46_12475</name>
</gene>
<evidence type="ECO:0000313" key="8">
    <source>
        <dbReference type="Proteomes" id="UP000319148"/>
    </source>
</evidence>
<evidence type="ECO:0000256" key="2">
    <source>
        <dbReference type="ARBA" id="ARBA00023015"/>
    </source>
</evidence>
<evidence type="ECO:0000256" key="4">
    <source>
        <dbReference type="ARBA" id="ARBA00023163"/>
    </source>
</evidence>
<dbReference type="InterPro" id="IPR050389">
    <property type="entry name" value="LysR-type_TF"/>
</dbReference>
<feature type="compositionally biased region" description="Gly residues" evidence="5">
    <location>
        <begin position="321"/>
        <end position="332"/>
    </location>
</feature>
<dbReference type="GO" id="GO:0003700">
    <property type="term" value="F:DNA-binding transcription factor activity"/>
    <property type="evidence" value="ECO:0007669"/>
    <property type="project" value="InterPro"/>
</dbReference>
<evidence type="ECO:0000256" key="5">
    <source>
        <dbReference type="SAM" id="MobiDB-lite"/>
    </source>
</evidence>
<dbReference type="InterPro" id="IPR036388">
    <property type="entry name" value="WH-like_DNA-bd_sf"/>
</dbReference>
<keyword evidence="3" id="KW-0238">DNA-binding</keyword>
<dbReference type="GO" id="GO:0003677">
    <property type="term" value="F:DNA binding"/>
    <property type="evidence" value="ECO:0007669"/>
    <property type="project" value="UniProtKB-KW"/>
</dbReference>
<dbReference type="PANTHER" id="PTHR30118">
    <property type="entry name" value="HTH-TYPE TRANSCRIPTIONAL REGULATOR LEUO-RELATED"/>
    <property type="match status" value="1"/>
</dbReference>
<keyword evidence="4" id="KW-0804">Transcription</keyword>
<feature type="compositionally biased region" description="Basic and acidic residues" evidence="5">
    <location>
        <begin position="309"/>
        <end position="319"/>
    </location>
</feature>
<dbReference type="Gene3D" id="3.40.190.10">
    <property type="entry name" value="Periplasmic binding protein-like II"/>
    <property type="match status" value="2"/>
</dbReference>
<sequence length="332" mass="36840">MRFQRLDLNLLVALDALLAEKSVSQAADRICLSQSATSSALGRLREYFEDDLLVLKGRQMVLTPRGEELIEPVRAVLEKIRTTIAIAPPFDPATSDRSIAIAASDYATEVLLSAAVQKLSEEAPHMQFEILPLTDNLTEKLERGQMDLLITIDSAISSEHPSEFLFEDDYVVVGWDDNPALKQPLTREMFFDMEHVVVRFGKSRAPSHVEHYLNDQSLIRKEQIAAPSFISVAGFVIGSNRIATMHRRLARRLARVLPLKVMPVPIEIPSVRLSVQWSSASCNDPAIEWMVDHLRDIAKEKAPSGVVHDGIDWGGDRKQRGAGGGVRPGVFG</sequence>
<dbReference type="Pfam" id="PF00126">
    <property type="entry name" value="HTH_1"/>
    <property type="match status" value="1"/>
</dbReference>
<name>A0A501PF49_9PROT</name>
<reference evidence="8" key="1">
    <citation type="submission" date="2019-06" db="EMBL/GenBank/DDBJ databases">
        <title>The complete genome of Emcibacter congregatus ZYLT.</title>
        <authorList>
            <person name="Zhao Z."/>
        </authorList>
    </citation>
    <scope>NUCLEOTIDE SEQUENCE [LARGE SCALE GENOMIC DNA]</scope>
    <source>
        <strain evidence="8">MCCC 1A06723</strain>
    </source>
</reference>
<dbReference type="SUPFAM" id="SSF46785">
    <property type="entry name" value="Winged helix' DNA-binding domain"/>
    <property type="match status" value="1"/>
</dbReference>
<dbReference type="Pfam" id="PF03466">
    <property type="entry name" value="LysR_substrate"/>
    <property type="match status" value="1"/>
</dbReference>
<keyword evidence="2" id="KW-0805">Transcription regulation</keyword>
<dbReference type="EMBL" id="VFIY01000015">
    <property type="protein sequence ID" value="TPD59043.1"/>
    <property type="molecule type" value="Genomic_DNA"/>
</dbReference>
<dbReference type="Gene3D" id="1.10.10.10">
    <property type="entry name" value="Winged helix-like DNA-binding domain superfamily/Winged helix DNA-binding domain"/>
    <property type="match status" value="1"/>
</dbReference>
<dbReference type="AlphaFoldDB" id="A0A501PF49"/>
<organism evidence="7 8">
    <name type="scientific">Emcibacter nanhaiensis</name>
    <dbReference type="NCBI Taxonomy" id="1505037"/>
    <lineage>
        <taxon>Bacteria</taxon>
        <taxon>Pseudomonadati</taxon>
        <taxon>Pseudomonadota</taxon>
        <taxon>Alphaproteobacteria</taxon>
        <taxon>Emcibacterales</taxon>
        <taxon>Emcibacteraceae</taxon>
        <taxon>Emcibacter</taxon>
    </lineage>
</organism>
<dbReference type="RefSeq" id="WP_139941262.1">
    <property type="nucleotide sequence ID" value="NZ_JBHSYP010000002.1"/>
</dbReference>
<proteinExistence type="inferred from homology"/>
<evidence type="ECO:0000313" key="7">
    <source>
        <dbReference type="EMBL" id="TPD59043.1"/>
    </source>
</evidence>
<accession>A0A501PF49</accession>
<dbReference type="PROSITE" id="PS50931">
    <property type="entry name" value="HTH_LYSR"/>
    <property type="match status" value="1"/>
</dbReference>
<keyword evidence="8" id="KW-1185">Reference proteome</keyword>
<dbReference type="SUPFAM" id="SSF53850">
    <property type="entry name" value="Periplasmic binding protein-like II"/>
    <property type="match status" value="1"/>
</dbReference>
<protein>
    <submittedName>
        <fullName evidence="7">LysR family transcriptional regulator</fullName>
    </submittedName>
</protein>